<keyword evidence="3" id="KW-1185">Reference proteome</keyword>
<dbReference type="GO" id="GO:0016020">
    <property type="term" value="C:membrane"/>
    <property type="evidence" value="ECO:0007669"/>
    <property type="project" value="TreeGrafter"/>
</dbReference>
<feature type="transmembrane region" description="Helical" evidence="1">
    <location>
        <begin position="143"/>
        <end position="162"/>
    </location>
</feature>
<protein>
    <recommendedName>
        <fullName evidence="4">Protein rolling stone</fullName>
    </recommendedName>
</protein>
<dbReference type="Pfam" id="PF21534">
    <property type="entry name" value="Rost"/>
    <property type="match status" value="1"/>
</dbReference>
<dbReference type="PANTHER" id="PTHR12242">
    <property type="entry name" value="OS02G0130600 PROTEIN-RELATED"/>
    <property type="match status" value="1"/>
</dbReference>
<evidence type="ECO:0008006" key="4">
    <source>
        <dbReference type="Google" id="ProtNLM"/>
    </source>
</evidence>
<evidence type="ECO:0000313" key="3">
    <source>
        <dbReference type="Proteomes" id="UP001153620"/>
    </source>
</evidence>
<keyword evidence="1" id="KW-0472">Membrane</keyword>
<feature type="transmembrane region" description="Helical" evidence="1">
    <location>
        <begin position="169"/>
        <end position="192"/>
    </location>
</feature>
<feature type="transmembrane region" description="Helical" evidence="1">
    <location>
        <begin position="111"/>
        <end position="131"/>
    </location>
</feature>
<organism evidence="2 3">
    <name type="scientific">Chironomus riparius</name>
    <dbReference type="NCBI Taxonomy" id="315576"/>
    <lineage>
        <taxon>Eukaryota</taxon>
        <taxon>Metazoa</taxon>
        <taxon>Ecdysozoa</taxon>
        <taxon>Arthropoda</taxon>
        <taxon>Hexapoda</taxon>
        <taxon>Insecta</taxon>
        <taxon>Pterygota</taxon>
        <taxon>Neoptera</taxon>
        <taxon>Endopterygota</taxon>
        <taxon>Diptera</taxon>
        <taxon>Nematocera</taxon>
        <taxon>Chironomoidea</taxon>
        <taxon>Chironomidae</taxon>
        <taxon>Chironominae</taxon>
        <taxon>Chironomus</taxon>
    </lineage>
</organism>
<gene>
    <name evidence="2" type="ORF">CHIRRI_LOCUS9660</name>
</gene>
<proteinExistence type="predicted"/>
<reference evidence="2" key="1">
    <citation type="submission" date="2022-01" db="EMBL/GenBank/DDBJ databases">
        <authorList>
            <person name="King R."/>
        </authorList>
    </citation>
    <scope>NUCLEOTIDE SEQUENCE</scope>
</reference>
<feature type="transmembrane region" description="Helical" evidence="1">
    <location>
        <begin position="63"/>
        <end position="90"/>
    </location>
</feature>
<accession>A0A9N9WS15</accession>
<sequence length="269" mass="31143">MRVLIFQDLKLSFESENPKKFLKSQWQKEDKSLTYVIHRIALAAFFIFSYTNGLVNSAIQDQILLSFIYLTRLNMLATAITCTIGACYALSFYYGKTKPQDRMTLGLKFYWFMYNNIVPFACAVSLVYWILLYGTDKDDHISLNNVLMHMTNSIVLLFDLLVIQHEYRILHFLYSLICGTLYLAFTIIYPVLGGVNDRGHNYIYSVLDWKKNPTKAVILTFGVYVLLFVLHVMICGIAKVKQMVHDCILVKSKNDNELQVVHRNDINTV</sequence>
<dbReference type="OrthoDB" id="419711at2759"/>
<evidence type="ECO:0000313" key="2">
    <source>
        <dbReference type="EMBL" id="CAG9806806.1"/>
    </source>
</evidence>
<dbReference type="InterPro" id="IPR049352">
    <property type="entry name" value="Rost"/>
</dbReference>
<evidence type="ECO:0000256" key="1">
    <source>
        <dbReference type="SAM" id="Phobius"/>
    </source>
</evidence>
<feature type="transmembrane region" description="Helical" evidence="1">
    <location>
        <begin position="216"/>
        <end position="238"/>
    </location>
</feature>
<dbReference type="AlphaFoldDB" id="A0A9N9WS15"/>
<reference evidence="2" key="2">
    <citation type="submission" date="2022-10" db="EMBL/GenBank/DDBJ databases">
        <authorList>
            <consortium name="ENA_rothamsted_submissions"/>
            <consortium name="culmorum"/>
            <person name="King R."/>
        </authorList>
    </citation>
    <scope>NUCLEOTIDE SEQUENCE</scope>
</reference>
<name>A0A9N9WS15_9DIPT</name>
<dbReference type="PANTHER" id="PTHR12242:SF46">
    <property type="entry name" value="IP08657P-RELATED"/>
    <property type="match status" value="1"/>
</dbReference>
<feature type="transmembrane region" description="Helical" evidence="1">
    <location>
        <begin position="33"/>
        <end position="51"/>
    </location>
</feature>
<dbReference type="EMBL" id="OU895879">
    <property type="protein sequence ID" value="CAG9806806.1"/>
    <property type="molecule type" value="Genomic_DNA"/>
</dbReference>
<keyword evidence="1" id="KW-0812">Transmembrane</keyword>
<dbReference type="Proteomes" id="UP001153620">
    <property type="component" value="Chromosome 3"/>
</dbReference>
<keyword evidence="1" id="KW-1133">Transmembrane helix</keyword>